<dbReference type="SUPFAM" id="SSF56399">
    <property type="entry name" value="ADP-ribosylation"/>
    <property type="match status" value="1"/>
</dbReference>
<dbReference type="Pfam" id="PF02917">
    <property type="entry name" value="Pertussis_S1"/>
    <property type="match status" value="1"/>
</dbReference>
<feature type="signal peptide" evidence="1">
    <location>
        <begin position="1"/>
        <end position="18"/>
    </location>
</feature>
<accession>A0A5Y2SGZ5</accession>
<dbReference type="Gene3D" id="3.90.210.10">
    <property type="entry name" value="Heat-Labile Enterotoxin, subunit A"/>
    <property type="match status" value="1"/>
</dbReference>
<evidence type="ECO:0008006" key="3">
    <source>
        <dbReference type="Google" id="ProtNLM"/>
    </source>
</evidence>
<dbReference type="Proteomes" id="UP000839836">
    <property type="component" value="Unassembled WGS sequence"/>
</dbReference>
<dbReference type="InterPro" id="IPR003898">
    <property type="entry name" value="Borpert_toxA"/>
</dbReference>
<gene>
    <name evidence="2" type="ORF">FNH47_17350</name>
</gene>
<dbReference type="GO" id="GO:0003950">
    <property type="term" value="F:NAD+ poly-ADP-ribosyltransferase activity"/>
    <property type="evidence" value="ECO:0007669"/>
    <property type="project" value="InterPro"/>
</dbReference>
<protein>
    <recommendedName>
        <fullName evidence="3">Pertussis toxin-like subunit ArtA</fullName>
    </recommendedName>
</protein>
<evidence type="ECO:0000313" key="2">
    <source>
        <dbReference type="EMBL" id="ECF6075754.1"/>
    </source>
</evidence>
<feature type="chain" id="PRO_5024813957" description="Pertussis toxin-like subunit ArtA" evidence="1">
    <location>
        <begin position="19"/>
        <end position="192"/>
    </location>
</feature>
<name>A0A5Y2SGZ5_SALHO</name>
<dbReference type="GO" id="GO:0005576">
    <property type="term" value="C:extracellular region"/>
    <property type="evidence" value="ECO:0007669"/>
    <property type="project" value="InterPro"/>
</dbReference>
<organism evidence="2">
    <name type="scientific">Salmonella houtenae</name>
    <dbReference type="NCBI Taxonomy" id="59205"/>
    <lineage>
        <taxon>Bacteria</taxon>
        <taxon>Pseudomonadati</taxon>
        <taxon>Pseudomonadota</taxon>
        <taxon>Gammaproteobacteria</taxon>
        <taxon>Enterobacterales</taxon>
        <taxon>Enterobacteriaceae</taxon>
        <taxon>Salmonella</taxon>
    </lineage>
</organism>
<sequence length="192" mass="21880">MIKKVILFLAFFSGYASAVDFVYRVDSRPSDVIFRDGFASHGNNRNLQQHIRGDSCAVGSRDSNYIATISDINEAYNIARLYYSRATFSGRLYRYRIRADNSFYSLPPSVAYIESRGIQFGHFERVMMRLQSEYTSVNSIPIENIQEAVELVYDGNTSMVNVNIVGVDYEKEIEGFDSCSCLIIQCLLCRYG</sequence>
<evidence type="ECO:0000256" key="1">
    <source>
        <dbReference type="SAM" id="SignalP"/>
    </source>
</evidence>
<reference evidence="2" key="1">
    <citation type="submission" date="2019-07" db="EMBL/GenBank/DDBJ databases">
        <authorList>
            <person name="Ashton P.M."/>
            <person name="Dallman T."/>
            <person name="Nair S."/>
            <person name="De Pinna E."/>
            <person name="Peters T."/>
            <person name="Grant K."/>
        </authorList>
    </citation>
    <scope>NUCLEOTIDE SEQUENCE [LARGE SCALE GENOMIC DNA]</scope>
    <source>
        <strain evidence="2">674345</strain>
    </source>
</reference>
<dbReference type="EMBL" id="AAILSW010000041">
    <property type="protein sequence ID" value="ECF6075754.1"/>
    <property type="molecule type" value="Genomic_DNA"/>
</dbReference>
<proteinExistence type="predicted"/>
<keyword evidence="1" id="KW-0732">Signal</keyword>
<dbReference type="AlphaFoldDB" id="A0A5Y2SGZ5"/>
<comment type="caution">
    <text evidence="2">The sequence shown here is derived from an EMBL/GenBank/DDBJ whole genome shotgun (WGS) entry which is preliminary data.</text>
</comment>